<protein>
    <submittedName>
        <fullName evidence="1">Uncharacterized protein</fullName>
    </submittedName>
</protein>
<comment type="caution">
    <text evidence="1">The sequence shown here is derived from an EMBL/GenBank/DDBJ whole genome shotgun (WGS) entry which is preliminary data.</text>
</comment>
<accession>A0ACB5SI35</accession>
<sequence>MVCCWFWPSPPTSSSKKKKKASKANTSAPRRGLRPASYTSAEGTPLLAPRPAATSSLYSRNDAHYTTTSNNKRVRVAHPGAAAPPSPKKPKTRNKHDSSSSSRTKLQGRGTKRGPPRPHPDPHPCASCALHHPGHSHRTSHHHHHHHSHHHRSPPAAAPDPYAYAYPSLRRSTGPLPTRAGYTYGTGPVYSSSSSHHASPPGRAHARPNTSARRGARRGDAPIIDVGGGGGAGGYAYAHRGPVAYGAVPMTAGEPGAFAVRAATNQALERVRRQAFREQQQAAAAAAQQRPAGPVAGRRVQWADGRGVGGYGSGGRRGFPPYGGLERWL</sequence>
<evidence type="ECO:0000313" key="2">
    <source>
        <dbReference type="Proteomes" id="UP001165186"/>
    </source>
</evidence>
<dbReference type="Proteomes" id="UP001165186">
    <property type="component" value="Unassembled WGS sequence"/>
</dbReference>
<proteinExistence type="predicted"/>
<reference evidence="1" key="1">
    <citation type="submission" date="2024-09" db="EMBL/GenBank/DDBJ databases">
        <title>Draft Genome Sequences of Neofusicoccum parvum.</title>
        <authorList>
            <person name="Ashida A."/>
            <person name="Camagna M."/>
            <person name="Tanaka A."/>
            <person name="Takemoto D."/>
        </authorList>
    </citation>
    <scope>NUCLEOTIDE SEQUENCE</scope>
    <source>
        <strain evidence="1">PPO83</strain>
    </source>
</reference>
<organism evidence="1 2">
    <name type="scientific">Neofusicoccum parvum</name>
    <dbReference type="NCBI Taxonomy" id="310453"/>
    <lineage>
        <taxon>Eukaryota</taxon>
        <taxon>Fungi</taxon>
        <taxon>Dikarya</taxon>
        <taxon>Ascomycota</taxon>
        <taxon>Pezizomycotina</taxon>
        <taxon>Dothideomycetes</taxon>
        <taxon>Dothideomycetes incertae sedis</taxon>
        <taxon>Botryosphaeriales</taxon>
        <taxon>Botryosphaeriaceae</taxon>
        <taxon>Neofusicoccum</taxon>
    </lineage>
</organism>
<evidence type="ECO:0000313" key="1">
    <source>
        <dbReference type="EMBL" id="GME42165.1"/>
    </source>
</evidence>
<dbReference type="EMBL" id="BSXG01000102">
    <property type="protein sequence ID" value="GME42165.1"/>
    <property type="molecule type" value="Genomic_DNA"/>
</dbReference>
<gene>
    <name evidence="1" type="primary">g7710</name>
    <name evidence="1" type="ORF">NpPPO83_00007710</name>
</gene>
<name>A0ACB5SI35_9PEZI</name>
<keyword evidence="2" id="KW-1185">Reference proteome</keyword>